<gene>
    <name evidence="16" type="primary">fah</name>
    <name evidence="16" type="ORF">CFIMG_004357RA</name>
</gene>
<dbReference type="InterPro" id="IPR036462">
    <property type="entry name" value="Fumarylacetoacetase_N_sf"/>
</dbReference>
<organism evidence="16 17">
    <name type="scientific">Ceratocystis fimbriata CBS 114723</name>
    <dbReference type="NCBI Taxonomy" id="1035309"/>
    <lineage>
        <taxon>Eukaryota</taxon>
        <taxon>Fungi</taxon>
        <taxon>Dikarya</taxon>
        <taxon>Ascomycota</taxon>
        <taxon>Pezizomycotina</taxon>
        <taxon>Sordariomycetes</taxon>
        <taxon>Hypocreomycetidae</taxon>
        <taxon>Microascales</taxon>
        <taxon>Ceratocystidaceae</taxon>
        <taxon>Ceratocystis</taxon>
    </lineage>
</organism>
<dbReference type="OrthoDB" id="9971669at2759"/>
<dbReference type="GO" id="GO:0006559">
    <property type="term" value="P:L-phenylalanine catabolic process"/>
    <property type="evidence" value="ECO:0007669"/>
    <property type="project" value="UniProtKB-UniRule"/>
</dbReference>
<evidence type="ECO:0000256" key="5">
    <source>
        <dbReference type="ARBA" id="ARBA00022801"/>
    </source>
</evidence>
<accession>A0A2C5WZ91</accession>
<evidence type="ECO:0000256" key="4">
    <source>
        <dbReference type="ARBA" id="ARBA00022723"/>
    </source>
</evidence>
<evidence type="ECO:0000256" key="10">
    <source>
        <dbReference type="PIRSR" id="PIRSR605959-1"/>
    </source>
</evidence>
<feature type="binding site" evidence="11">
    <location>
        <position position="393"/>
    </location>
    <ligand>
        <name>substrate</name>
    </ligand>
</feature>
<reference evidence="16 17" key="2">
    <citation type="journal article" date="2013" name="IMA Fungus">
        <title>IMA Genome-F 1: Ceratocystis fimbriata: Draft nuclear genome sequence for the plant pathogen, Ceratocystis fimbriata.</title>
        <authorList>
            <person name="Wilken P.M."/>
            <person name="Steenkamp E.T."/>
            <person name="Wingfield M.J."/>
            <person name="de Beer Z.W."/>
            <person name="Wingfield B.D."/>
        </authorList>
    </citation>
    <scope>NUCLEOTIDE SEQUENCE [LARGE SCALE GENOMIC DNA]</scope>
    <source>
        <strain evidence="16 17">CBS 114723</strain>
    </source>
</reference>
<dbReference type="Gene3D" id="3.90.850.10">
    <property type="entry name" value="Fumarylacetoacetase-like, C-terminal domain"/>
    <property type="match status" value="1"/>
</dbReference>
<dbReference type="EC" id="3.7.1.2" evidence="3 13"/>
<evidence type="ECO:0000256" key="2">
    <source>
        <dbReference type="ARBA" id="ARBA00010211"/>
    </source>
</evidence>
<evidence type="ECO:0000256" key="9">
    <source>
        <dbReference type="ARBA" id="ARBA00023232"/>
    </source>
</evidence>
<proteinExistence type="inferred from homology"/>
<evidence type="ECO:0000256" key="13">
    <source>
        <dbReference type="RuleBase" id="RU366008"/>
    </source>
</evidence>
<evidence type="ECO:0000256" key="6">
    <source>
        <dbReference type="ARBA" id="ARBA00022837"/>
    </source>
</evidence>
<dbReference type="GO" id="GO:0004334">
    <property type="term" value="F:fumarylacetoacetase activity"/>
    <property type="evidence" value="ECO:0007669"/>
    <property type="project" value="UniProtKB-UniRule"/>
</dbReference>
<dbReference type="PANTHER" id="PTHR43069">
    <property type="entry name" value="FUMARYLACETOACETASE"/>
    <property type="match status" value="1"/>
</dbReference>
<keyword evidence="7 12" id="KW-0460">Magnesium</keyword>
<dbReference type="InterPro" id="IPR036663">
    <property type="entry name" value="Fumarylacetoacetase_C_sf"/>
</dbReference>
<feature type="binding site" evidence="11">
    <location>
        <position position="266"/>
    </location>
    <ligand>
        <name>substrate</name>
    </ligand>
</feature>
<comment type="caution">
    <text evidence="16">The sequence shown here is derived from an EMBL/GenBank/DDBJ whole genome shotgun (WGS) entry which is preliminary data.</text>
</comment>
<evidence type="ECO:0000256" key="11">
    <source>
        <dbReference type="PIRSR" id="PIRSR605959-2"/>
    </source>
</evidence>
<feature type="binding site" evidence="12">
    <location>
        <position position="259"/>
    </location>
    <ligand>
        <name>Ca(2+)</name>
        <dbReference type="ChEBI" id="CHEBI:29108"/>
    </ligand>
</feature>
<dbReference type="GO" id="GO:1902000">
    <property type="term" value="P:homogentisate catabolic process"/>
    <property type="evidence" value="ECO:0007669"/>
    <property type="project" value="TreeGrafter"/>
</dbReference>
<comment type="similarity">
    <text evidence="2 13">Belongs to the FAH family.</text>
</comment>
<keyword evidence="6 12" id="KW-0106">Calcium</keyword>
<evidence type="ECO:0000256" key="7">
    <source>
        <dbReference type="ARBA" id="ARBA00022842"/>
    </source>
</evidence>
<feature type="binding site" evidence="12">
    <location>
        <position position="136"/>
    </location>
    <ligand>
        <name>Ca(2+)</name>
        <dbReference type="ChEBI" id="CHEBI:29108"/>
    </ligand>
</feature>
<dbReference type="SUPFAM" id="SSF56529">
    <property type="entry name" value="FAH"/>
    <property type="match status" value="1"/>
</dbReference>
<keyword evidence="8 13" id="KW-0828">Tyrosine catabolism</keyword>
<dbReference type="GO" id="GO:0006572">
    <property type="term" value="P:L-tyrosine catabolic process"/>
    <property type="evidence" value="ECO:0007669"/>
    <property type="project" value="UniProtKB-UniRule"/>
</dbReference>
<comment type="cofactor">
    <cofactor evidence="13">
        <name>Mg(2+)</name>
        <dbReference type="ChEBI" id="CHEBI:18420"/>
    </cofactor>
    <cofactor evidence="13">
        <name>Ca(2+)</name>
        <dbReference type="ChEBI" id="CHEBI:29108"/>
    </cofactor>
</comment>
<feature type="binding site" evidence="11">
    <location>
        <position position="270"/>
    </location>
    <ligand>
        <name>substrate</name>
    </ligand>
</feature>
<feature type="binding site" evidence="11">
    <location>
        <position position="152"/>
    </location>
    <ligand>
        <name>substrate</name>
    </ligand>
</feature>
<comment type="pathway">
    <text evidence="1 13">Amino-acid degradation; L-phenylalanine degradation; acetoacetate and fumarate from L-phenylalanine: step 6/6.</text>
</comment>
<name>A0A2C5WZ91_9PEZI</name>
<sequence>MPLASWIEIDAQSGFSLENLPFGIFNTKSDPRPRVGVAVGQNVLDMAQLTTHPAFAQTFPMLQGLDDVFRASSLNAFAALGRRTHCAVRERLQDVLRADTPYAGFLRDNAEFQTRVLLARDQAVLQLPVEIGDYTDFFAGYHHALHTGTMFRGKADALQRNYLHLPVAYHGRASSVVVSGTPVQRPMGQILETAPGAVGSAMPAAGMGVVATTPVTGLSRRLDFELELGCIIATGNKLGESIPVDKAEEHIFGYVLLNDWSARDIQAWEYVPLGPFNGKNFATSISGWVVLADALEPFRTEPLAIQGKGSQEYLQEANPRKLICISGREHAPCFCAPLVKNKAESGGNEASSSETPITRVSSKNLMWSFPQMIAHHTLGGCPLRTGDLLGSGTISGETEDSRGSLLELSEAGKKDVVMSDGSVRRFLEQGDTVTMRGVCVGADGARVGFGDCYGHIVN</sequence>
<feature type="domain" description="Fumarylacetoacetase N-terminal" evidence="15">
    <location>
        <begin position="18"/>
        <end position="128"/>
    </location>
</feature>
<dbReference type="InterPro" id="IPR015377">
    <property type="entry name" value="Fumarylacetoacetase_N"/>
</dbReference>
<feature type="binding site" evidence="12">
    <location>
        <position position="225"/>
    </location>
    <ligand>
        <name>Ca(2+)</name>
        <dbReference type="ChEBI" id="CHEBI:29108"/>
    </ligand>
</feature>
<feature type="binding site" evidence="12">
    <location>
        <position position="259"/>
    </location>
    <ligand>
        <name>Mg(2+)</name>
        <dbReference type="ChEBI" id="CHEBI:18420"/>
    </ligand>
</feature>
<feature type="active site" description="Proton acceptor" evidence="10">
    <location>
        <position position="143"/>
    </location>
</feature>
<feature type="binding site" evidence="12">
    <location>
        <position position="227"/>
    </location>
    <ligand>
        <name>Ca(2+)</name>
        <dbReference type="ChEBI" id="CHEBI:29108"/>
    </ligand>
</feature>
<keyword evidence="5 13" id="KW-0378">Hydrolase</keyword>
<dbReference type="NCBIfam" id="TIGR01266">
    <property type="entry name" value="fum_ac_acetase"/>
    <property type="match status" value="1"/>
</dbReference>
<dbReference type="Pfam" id="PF01557">
    <property type="entry name" value="FAA_hydrolase"/>
    <property type="match status" value="1"/>
</dbReference>
<dbReference type="Gene3D" id="2.30.30.230">
    <property type="entry name" value="Fumarylacetoacetase, N-terminal domain"/>
    <property type="match status" value="1"/>
</dbReference>
<evidence type="ECO:0000256" key="12">
    <source>
        <dbReference type="PIRSR" id="PIRSR605959-3"/>
    </source>
</evidence>
<feature type="binding site" evidence="12">
    <location>
        <position position="279"/>
    </location>
    <ligand>
        <name>Mg(2+)</name>
        <dbReference type="ChEBI" id="CHEBI:18420"/>
    </ligand>
</feature>
<dbReference type="SUPFAM" id="SSF63433">
    <property type="entry name" value="Fumarylacetoacetate hydrolase, FAH, N-terminal domain"/>
    <property type="match status" value="1"/>
</dbReference>
<evidence type="ECO:0000256" key="1">
    <source>
        <dbReference type="ARBA" id="ARBA00004782"/>
    </source>
</evidence>
<dbReference type="AlphaFoldDB" id="A0A2C5WZ91"/>
<dbReference type="InterPro" id="IPR011234">
    <property type="entry name" value="Fumarylacetoacetase-like_C"/>
</dbReference>
<evidence type="ECO:0000313" key="16">
    <source>
        <dbReference type="EMBL" id="PHH51062.1"/>
    </source>
</evidence>
<protein>
    <recommendedName>
        <fullName evidence="3 13">Fumarylacetoacetase</fullName>
        <ecNumber evidence="3 13">3.7.1.2</ecNumber>
    </recommendedName>
    <alternativeName>
        <fullName evidence="13">Fumarylacetoacetate hydrolase</fullName>
    </alternativeName>
</protein>
<evidence type="ECO:0000256" key="8">
    <source>
        <dbReference type="ARBA" id="ARBA00022878"/>
    </source>
</evidence>
<feature type="domain" description="Fumarylacetoacetase-like C-terminal" evidence="14">
    <location>
        <begin position="156"/>
        <end position="437"/>
    </location>
</feature>
<evidence type="ECO:0000259" key="14">
    <source>
        <dbReference type="Pfam" id="PF01557"/>
    </source>
</evidence>
<keyword evidence="4 12" id="KW-0479">Metal-binding</keyword>
<dbReference type="Pfam" id="PF09298">
    <property type="entry name" value="FAA_hydrolase_N"/>
    <property type="match status" value="1"/>
</dbReference>
<dbReference type="GO" id="GO:0046872">
    <property type="term" value="F:metal ion binding"/>
    <property type="evidence" value="ECO:0007669"/>
    <property type="project" value="UniProtKB-UniRule"/>
</dbReference>
<keyword evidence="9 13" id="KW-0585">Phenylalanine catabolism</keyword>
<feature type="binding site" evidence="11">
    <location>
        <position position="138"/>
    </location>
    <ligand>
        <name>substrate</name>
    </ligand>
</feature>
<dbReference type="Proteomes" id="UP000222788">
    <property type="component" value="Unassembled WGS sequence"/>
</dbReference>
<dbReference type="EMBL" id="APWK03000105">
    <property type="protein sequence ID" value="PHH51062.1"/>
    <property type="molecule type" value="Genomic_DNA"/>
</dbReference>
<comment type="catalytic activity">
    <reaction evidence="13">
        <text>4-fumarylacetoacetate + H2O = acetoacetate + fumarate + H(+)</text>
        <dbReference type="Rhea" id="RHEA:10244"/>
        <dbReference type="ChEBI" id="CHEBI:13705"/>
        <dbReference type="ChEBI" id="CHEBI:15377"/>
        <dbReference type="ChEBI" id="CHEBI:15378"/>
        <dbReference type="ChEBI" id="CHEBI:18034"/>
        <dbReference type="ChEBI" id="CHEBI:29806"/>
        <dbReference type="EC" id="3.7.1.2"/>
    </reaction>
</comment>
<dbReference type="PANTHER" id="PTHR43069:SF2">
    <property type="entry name" value="FUMARYLACETOACETASE"/>
    <property type="match status" value="1"/>
</dbReference>
<feature type="binding site" evidence="12">
    <location>
        <position position="283"/>
    </location>
    <ligand>
        <name>Mg(2+)</name>
        <dbReference type="ChEBI" id="CHEBI:18420"/>
    </ligand>
</feature>
<evidence type="ECO:0000259" key="15">
    <source>
        <dbReference type="Pfam" id="PF09298"/>
    </source>
</evidence>
<reference evidence="16 17" key="1">
    <citation type="journal article" date="2013" name="Fungal Biol.">
        <title>Analysis of microsatellite markers in the genome of the plant pathogen Ceratocystis fimbriata.</title>
        <authorList>
            <person name="Simpson M.C."/>
            <person name="Wilken P.M."/>
            <person name="Coetzee M.P."/>
            <person name="Wingfield M.J."/>
            <person name="Wingfield B.D."/>
        </authorList>
    </citation>
    <scope>NUCLEOTIDE SEQUENCE [LARGE SCALE GENOMIC DNA]</scope>
    <source>
        <strain evidence="16 17">CBS 114723</strain>
    </source>
</reference>
<evidence type="ECO:0000256" key="3">
    <source>
        <dbReference type="ARBA" id="ARBA00012094"/>
    </source>
</evidence>
<dbReference type="InterPro" id="IPR005959">
    <property type="entry name" value="Fumarylacetoacetase"/>
</dbReference>
<dbReference type="STRING" id="1035309.A0A2C5WZ91"/>
<evidence type="ECO:0000313" key="17">
    <source>
        <dbReference type="Proteomes" id="UP000222788"/>
    </source>
</evidence>
<keyword evidence="17" id="KW-1185">Reference proteome</keyword>
<dbReference type="UniPathway" id="UPA00139">
    <property type="reaction ID" value="UER00341"/>
</dbReference>